<dbReference type="PANTHER" id="PTHR24096:SF424">
    <property type="entry name" value="ACETYL-COA SYNTHETASE-LIKE PROTEIN-RELATED"/>
    <property type="match status" value="1"/>
</dbReference>
<protein>
    <recommendedName>
        <fullName evidence="5">AMP-binding enzyme</fullName>
    </recommendedName>
</protein>
<dbReference type="VEuPathDB" id="FungiDB:AFLA_013229"/>
<organism evidence="3 4">
    <name type="scientific">Aspergillus flavus (strain ATCC 200026 / FGSC A1120 / IAM 13836 / NRRL 3357 / JCM 12722 / SRRC 167)</name>
    <dbReference type="NCBI Taxonomy" id="332952"/>
    <lineage>
        <taxon>Eukaryota</taxon>
        <taxon>Fungi</taxon>
        <taxon>Dikarya</taxon>
        <taxon>Ascomycota</taxon>
        <taxon>Pezizomycotina</taxon>
        <taxon>Eurotiomycetes</taxon>
        <taxon>Eurotiomycetidae</taxon>
        <taxon>Eurotiales</taxon>
        <taxon>Aspergillaceae</taxon>
        <taxon>Aspergillus</taxon>
        <taxon>Aspergillus subgen. Circumdati</taxon>
    </lineage>
</organism>
<keyword evidence="4" id="KW-1185">Reference proteome</keyword>
<dbReference type="Gene3D" id="3.30.300.30">
    <property type="match status" value="1"/>
</dbReference>
<dbReference type="InterPro" id="IPR025110">
    <property type="entry name" value="AMP-bd_C"/>
</dbReference>
<dbReference type="AlphaFoldDB" id="A0A7U2N080"/>
<dbReference type="Pfam" id="PF00501">
    <property type="entry name" value="AMP-binding"/>
    <property type="match status" value="2"/>
</dbReference>
<dbReference type="PANTHER" id="PTHR24096">
    <property type="entry name" value="LONG-CHAIN-FATTY-ACID--COA LIGASE"/>
    <property type="match status" value="1"/>
</dbReference>
<name>A0A7U2N080_ASPFN</name>
<dbReference type="Gene3D" id="3.40.50.980">
    <property type="match status" value="3"/>
</dbReference>
<evidence type="ECO:0000259" key="1">
    <source>
        <dbReference type="Pfam" id="PF00501"/>
    </source>
</evidence>
<evidence type="ECO:0000259" key="2">
    <source>
        <dbReference type="Pfam" id="PF13193"/>
    </source>
</evidence>
<dbReference type="EMBL" id="CP044616">
    <property type="protein sequence ID" value="QRD93182.1"/>
    <property type="molecule type" value="Genomic_DNA"/>
</dbReference>
<dbReference type="GO" id="GO:0016405">
    <property type="term" value="F:CoA-ligase activity"/>
    <property type="evidence" value="ECO:0007669"/>
    <property type="project" value="TreeGrafter"/>
</dbReference>
<dbReference type="SUPFAM" id="SSF56801">
    <property type="entry name" value="Acetyl-CoA synthetase-like"/>
    <property type="match status" value="1"/>
</dbReference>
<dbReference type="Proteomes" id="UP000596276">
    <property type="component" value="Chromosome 8"/>
</dbReference>
<accession>A0A7U2N080</accession>
<evidence type="ECO:0000313" key="4">
    <source>
        <dbReference type="Proteomes" id="UP000596276"/>
    </source>
</evidence>
<sequence length="540" mass="60339">MIDINASVSQLFLCNTRAQANQTFTGARDVKRPILEASVVYENVQDYDCFIFDSLSINYISINVQVKHIAMPQRSRWNTLSMTWTELRPWSQGLAAGLQAAGGIYQSANPHSNARELAYQFKLTTPHFILASQETLVCALEAAEIVGIGWERVYVFNHAPLAKDGSGNDDFKTGVKHWKNLLASTEIGRSFYWKRLTPSESKLTTVYMIMTSGLVILSLPMISSHPNLTIGSTTGLPKAAEVSHYGILANCVQTDFVMSLDPNLRTKELAAKNSRWLCTIPLYHGLALCYFCTISIARQYEIHCMLESIEKYRITELHLVPPIIVAMTKDPAESLWPEGQVNIKQGLASTDFKSMPLLALPVDPAVIQSAGSVGEPMPNCEIRLMDDDENEVEPGQSGEIWFRGPNLMKGQGMWSARMRMGGITSWTERRQVTVDEGLKPMRADILWQEMINFKGVQVWPAELEALLLDHPAVRDAAVIGVRKDHEEHPRAYIVAAPETSVTSDDILQFVNNRVSTIKRLTGGVVFTNNIPRSPVRLTRY</sequence>
<evidence type="ECO:0008006" key="5">
    <source>
        <dbReference type="Google" id="ProtNLM"/>
    </source>
</evidence>
<gene>
    <name evidence="3" type="ORF">F9C07_2206264</name>
</gene>
<proteinExistence type="predicted"/>
<dbReference type="VEuPathDB" id="FungiDB:F9C07_2206264"/>
<feature type="domain" description="AMP-dependent synthetase/ligase" evidence="1">
    <location>
        <begin position="367"/>
        <end position="410"/>
    </location>
</feature>
<dbReference type="InterPro" id="IPR045851">
    <property type="entry name" value="AMP-bd_C_sf"/>
</dbReference>
<dbReference type="Pfam" id="PF13193">
    <property type="entry name" value="AMP-binding_C"/>
    <property type="match status" value="1"/>
</dbReference>
<feature type="domain" description="AMP-dependent synthetase/ligase" evidence="1">
    <location>
        <begin position="233"/>
        <end position="334"/>
    </location>
</feature>
<evidence type="ECO:0000313" key="3">
    <source>
        <dbReference type="EMBL" id="QRD93182.1"/>
    </source>
</evidence>
<dbReference type="InterPro" id="IPR000873">
    <property type="entry name" value="AMP-dep_synth/lig_dom"/>
</dbReference>
<reference evidence="4" key="1">
    <citation type="journal article" date="2021" name="G3 (Bethesda)">
        <title>Chromosome assembled and annotated genome sequence of Aspergillus flavus NRRL 3357.</title>
        <authorList>
            <person name="Skerker J.M."/>
            <person name="Pianalto K.M."/>
            <person name="Mondo S.J."/>
            <person name="Yang K."/>
            <person name="Arkin A.P."/>
            <person name="Keller N.P."/>
            <person name="Grigoriev I.V."/>
            <person name="Louise Glass N.L."/>
        </authorList>
    </citation>
    <scope>NUCLEOTIDE SEQUENCE [LARGE SCALE GENOMIC DNA]</scope>
    <source>
        <strain evidence="4">ATCC 200026 / FGSC A1120 / IAM 13836 / NRRL 3357 / JCM 12722 / SRRC 167</strain>
    </source>
</reference>
<feature type="domain" description="AMP-binding enzyme C-terminal" evidence="2">
    <location>
        <begin position="462"/>
        <end position="533"/>
    </location>
</feature>
<dbReference type="Gene3D" id="2.30.38.10">
    <property type="entry name" value="Luciferase, Domain 3"/>
    <property type="match status" value="1"/>
</dbReference>